<keyword evidence="1" id="KW-0732">Signal</keyword>
<feature type="chain" id="PRO_5038909720" evidence="1">
    <location>
        <begin position="22"/>
        <end position="215"/>
    </location>
</feature>
<dbReference type="EMBL" id="DWXZ01000100">
    <property type="protein sequence ID" value="HJB37388.1"/>
    <property type="molecule type" value="Genomic_DNA"/>
</dbReference>
<reference evidence="2" key="1">
    <citation type="journal article" date="2021" name="PeerJ">
        <title>Extensive microbial diversity within the chicken gut microbiome revealed by metagenomics and culture.</title>
        <authorList>
            <person name="Gilroy R."/>
            <person name="Ravi A."/>
            <person name="Getino M."/>
            <person name="Pursley I."/>
            <person name="Horton D.L."/>
            <person name="Alikhan N.F."/>
            <person name="Baker D."/>
            <person name="Gharbi K."/>
            <person name="Hall N."/>
            <person name="Watson M."/>
            <person name="Adriaenssens E.M."/>
            <person name="Foster-Nyarko E."/>
            <person name="Jarju S."/>
            <person name="Secka A."/>
            <person name="Antonio M."/>
            <person name="Oren A."/>
            <person name="Chaudhuri R.R."/>
            <person name="La Ragione R."/>
            <person name="Hildebrand F."/>
            <person name="Pallen M.J."/>
        </authorList>
    </citation>
    <scope>NUCLEOTIDE SEQUENCE</scope>
    <source>
        <strain evidence="2">ChiBcolR8-3208</strain>
    </source>
</reference>
<name>A0A9D2LZ49_9FIRM</name>
<evidence type="ECO:0000313" key="2">
    <source>
        <dbReference type="EMBL" id="HJB37388.1"/>
    </source>
</evidence>
<proteinExistence type="predicted"/>
<dbReference type="Proteomes" id="UP000824214">
    <property type="component" value="Unassembled WGS sequence"/>
</dbReference>
<dbReference type="PROSITE" id="PS51257">
    <property type="entry name" value="PROKAR_LIPOPROTEIN"/>
    <property type="match status" value="1"/>
</dbReference>
<reference evidence="2" key="2">
    <citation type="submission" date="2021-04" db="EMBL/GenBank/DDBJ databases">
        <authorList>
            <person name="Gilroy R."/>
        </authorList>
    </citation>
    <scope>NUCLEOTIDE SEQUENCE</scope>
    <source>
        <strain evidence="2">ChiBcolR8-3208</strain>
    </source>
</reference>
<feature type="signal peptide" evidence="1">
    <location>
        <begin position="1"/>
        <end position="21"/>
    </location>
</feature>
<evidence type="ECO:0000313" key="3">
    <source>
        <dbReference type="Proteomes" id="UP000824214"/>
    </source>
</evidence>
<evidence type="ECO:0000256" key="1">
    <source>
        <dbReference type="SAM" id="SignalP"/>
    </source>
</evidence>
<dbReference type="AlphaFoldDB" id="A0A9D2LZ49"/>
<comment type="caution">
    <text evidence="2">The sequence shown here is derived from an EMBL/GenBank/DDBJ whole genome shotgun (WGS) entry which is preliminary data.</text>
</comment>
<organism evidence="2 3">
    <name type="scientific">Candidatus Acutalibacter ornithocaccae</name>
    <dbReference type="NCBI Taxonomy" id="2838416"/>
    <lineage>
        <taxon>Bacteria</taxon>
        <taxon>Bacillati</taxon>
        <taxon>Bacillota</taxon>
        <taxon>Clostridia</taxon>
        <taxon>Eubacteriales</taxon>
        <taxon>Acutalibacteraceae</taxon>
        <taxon>Acutalibacter</taxon>
    </lineage>
</organism>
<gene>
    <name evidence="2" type="ORF">H9942_04875</name>
</gene>
<sequence>MKKRNRWAALLLALACAGSLAACQEKQADEPEEQYDAKPVVYLYPEEETQVTVQLDYAGELTCTYPAYNGGWTVIASSDGTLTDGEGQTYSYLYWEGKDNVEYDFSQGACVAGEDTAAFLEDALSQLGLTRREANEFIVYWLPQMEENPYNLIAFQSDAYTEAARLAITPTPDTVLRVFMAWKPLEEPMELPPQELAGPERSGFTVVEWGGCQVK</sequence>
<accession>A0A9D2LZ49</accession>
<protein>
    <submittedName>
        <fullName evidence="2">Uncharacterized protein</fullName>
    </submittedName>
</protein>